<sequence>PVIPKSGKDEKDTKITKKDKEDEITTTSKKDNNNDVQDKLPETGKTNDIQNPALIMLLAGLGLLGLFRNKIRE</sequence>
<evidence type="ECO:0000256" key="2">
    <source>
        <dbReference type="SAM" id="MobiDB-lite"/>
    </source>
</evidence>
<dbReference type="NCBIfam" id="TIGR01167">
    <property type="entry name" value="LPXTG_anchor"/>
    <property type="match status" value="1"/>
</dbReference>
<feature type="domain" description="Gram-positive cocci surface proteins LPxTG" evidence="4">
    <location>
        <begin position="40"/>
        <end position="73"/>
    </location>
</feature>
<keyword evidence="3" id="KW-1133">Transmembrane helix</keyword>
<keyword evidence="3" id="KW-0812">Transmembrane</keyword>
<organism evidence="5">
    <name type="scientific">human gut metagenome</name>
    <dbReference type="NCBI Taxonomy" id="408170"/>
    <lineage>
        <taxon>unclassified sequences</taxon>
        <taxon>metagenomes</taxon>
        <taxon>organismal metagenomes</taxon>
    </lineage>
</organism>
<evidence type="ECO:0000256" key="3">
    <source>
        <dbReference type="SAM" id="Phobius"/>
    </source>
</evidence>
<evidence type="ECO:0000256" key="1">
    <source>
        <dbReference type="ARBA" id="ARBA00022525"/>
    </source>
</evidence>
<dbReference type="AlphaFoldDB" id="W1Y9K1"/>
<feature type="compositionally biased region" description="Basic and acidic residues" evidence="2">
    <location>
        <begin position="1"/>
        <end position="42"/>
    </location>
</feature>
<dbReference type="EMBL" id="AZMM01006848">
    <property type="protein sequence ID" value="ETJ39263.1"/>
    <property type="molecule type" value="Genomic_DNA"/>
</dbReference>
<evidence type="ECO:0000259" key="4">
    <source>
        <dbReference type="PROSITE" id="PS50847"/>
    </source>
</evidence>
<feature type="transmembrane region" description="Helical" evidence="3">
    <location>
        <begin position="49"/>
        <end position="67"/>
    </location>
</feature>
<name>W1Y9K1_9ZZZZ</name>
<protein>
    <recommendedName>
        <fullName evidence="4">Gram-positive cocci surface proteins LPxTG domain-containing protein</fullName>
    </recommendedName>
</protein>
<reference evidence="5" key="1">
    <citation type="submission" date="2013-12" db="EMBL/GenBank/DDBJ databases">
        <title>A Varibaculum cambriense genome reconstructed from a premature infant gut community with otherwise low bacterial novelty that shifts toward anaerobic metabolism during the third week of life.</title>
        <authorList>
            <person name="Brown C.T."/>
            <person name="Sharon I."/>
            <person name="Thomas B.C."/>
            <person name="Castelle C.J."/>
            <person name="Morowitz M.J."/>
            <person name="Banfield J.F."/>
        </authorList>
    </citation>
    <scope>NUCLEOTIDE SEQUENCE</scope>
</reference>
<keyword evidence="3" id="KW-0472">Membrane</keyword>
<dbReference type="PROSITE" id="PS50847">
    <property type="entry name" value="GRAM_POS_ANCHORING"/>
    <property type="match status" value="1"/>
</dbReference>
<proteinExistence type="predicted"/>
<comment type="caution">
    <text evidence="5">The sequence shown here is derived from an EMBL/GenBank/DDBJ whole genome shotgun (WGS) entry which is preliminary data.</text>
</comment>
<evidence type="ECO:0000313" key="5">
    <source>
        <dbReference type="EMBL" id="ETJ39263.1"/>
    </source>
</evidence>
<keyword evidence="1" id="KW-0964">Secreted</keyword>
<dbReference type="InterPro" id="IPR019931">
    <property type="entry name" value="LPXTG_anchor"/>
</dbReference>
<gene>
    <name evidence="5" type="ORF">Q604_UNBC06848G0001</name>
</gene>
<accession>W1Y9K1</accession>
<feature type="non-terminal residue" evidence="5">
    <location>
        <position position="1"/>
    </location>
</feature>
<feature type="region of interest" description="Disordered" evidence="2">
    <location>
        <begin position="1"/>
        <end position="51"/>
    </location>
</feature>